<evidence type="ECO:0000313" key="2">
    <source>
        <dbReference type="Proteomes" id="UP001521209"/>
    </source>
</evidence>
<dbReference type="RefSeq" id="WP_235703867.1">
    <property type="nucleotide sequence ID" value="NZ_JAKGBZ010000012.1"/>
</dbReference>
<dbReference type="SUPFAM" id="SSF56317">
    <property type="entry name" value="Carbon-nitrogen hydrolase"/>
    <property type="match status" value="1"/>
</dbReference>
<proteinExistence type="predicted"/>
<evidence type="ECO:0008006" key="3">
    <source>
        <dbReference type="Google" id="ProtNLM"/>
    </source>
</evidence>
<dbReference type="Proteomes" id="UP001521209">
    <property type="component" value="Unassembled WGS sequence"/>
</dbReference>
<accession>A0ABS9DXU7</accession>
<dbReference type="EMBL" id="JAKGBZ010000012">
    <property type="protein sequence ID" value="MCF3946630.1"/>
    <property type="molecule type" value="Genomic_DNA"/>
</dbReference>
<protein>
    <recommendedName>
        <fullName evidence="3">CN hydrolase domain-containing protein</fullName>
    </recommendedName>
</protein>
<dbReference type="Gene3D" id="3.60.110.10">
    <property type="entry name" value="Carbon-nitrogen hydrolase"/>
    <property type="match status" value="1"/>
</dbReference>
<gene>
    <name evidence="1" type="ORF">L2A60_08035</name>
</gene>
<sequence>MTDIAVCVVRVPKASYHAQGGYSAGDLGQLVDQANSFMGRLVNQAQGLHMVVAPEYFFSPVGPIGRLRNLGSQPMTRTEKHDLYGDLEKVSRRAGSTIIVAGSIFYRKGNGAGARGLNVCPVLRRGKIIYKYYKKFDDGVLGKNDPAATYDHKDTKPYFKTGGVRFGIEVCGDHTNNGNNLASWLATNPRTIDVQLLISDGNAPFAPNMAARVGGYFIHCDLNGEADAAVRVYTTAGTWQQASRTTVDPRIIVDSGLPGVELRFFLLRNV</sequence>
<comment type="caution">
    <text evidence="1">The sequence shown here is derived from an EMBL/GenBank/DDBJ whole genome shotgun (WGS) entry which is preliminary data.</text>
</comment>
<keyword evidence="2" id="KW-1185">Reference proteome</keyword>
<dbReference type="InterPro" id="IPR036526">
    <property type="entry name" value="C-N_Hydrolase_sf"/>
</dbReference>
<evidence type="ECO:0000313" key="1">
    <source>
        <dbReference type="EMBL" id="MCF3946630.1"/>
    </source>
</evidence>
<reference evidence="1 2" key="1">
    <citation type="submission" date="2022-01" db="EMBL/GenBank/DDBJ databases">
        <authorList>
            <person name="Won M."/>
            <person name="Kim S.-J."/>
            <person name="Kwon S.-W."/>
        </authorList>
    </citation>
    <scope>NUCLEOTIDE SEQUENCE [LARGE SCALE GENOMIC DNA]</scope>
    <source>
        <strain evidence="1 2">KCTC 23505</strain>
    </source>
</reference>
<organism evidence="1 2">
    <name type="scientific">Acidiphilium iwatense</name>
    <dbReference type="NCBI Taxonomy" id="768198"/>
    <lineage>
        <taxon>Bacteria</taxon>
        <taxon>Pseudomonadati</taxon>
        <taxon>Pseudomonadota</taxon>
        <taxon>Alphaproteobacteria</taxon>
        <taxon>Acetobacterales</taxon>
        <taxon>Acidocellaceae</taxon>
        <taxon>Acidiphilium</taxon>
    </lineage>
</organism>
<name>A0ABS9DXU7_9PROT</name>